<keyword evidence="1" id="KW-0472">Membrane</keyword>
<dbReference type="Proteomes" id="UP001253545">
    <property type="component" value="Unassembled WGS sequence"/>
</dbReference>
<dbReference type="EMBL" id="JAVRHX010000003">
    <property type="protein sequence ID" value="MDT0595405.1"/>
    <property type="molecule type" value="Genomic_DNA"/>
</dbReference>
<evidence type="ECO:0008006" key="5">
    <source>
        <dbReference type="Google" id="ProtNLM"/>
    </source>
</evidence>
<keyword evidence="1" id="KW-0812">Transmembrane</keyword>
<keyword evidence="1" id="KW-1133">Transmembrane helix</keyword>
<organism evidence="3 4">
    <name type="scientific">Glaciecola petra</name>
    <dbReference type="NCBI Taxonomy" id="3075602"/>
    <lineage>
        <taxon>Bacteria</taxon>
        <taxon>Pseudomonadati</taxon>
        <taxon>Pseudomonadota</taxon>
        <taxon>Gammaproteobacteria</taxon>
        <taxon>Alteromonadales</taxon>
        <taxon>Alteromonadaceae</taxon>
        <taxon>Glaciecola</taxon>
    </lineage>
</organism>
<sequence>MNKIIGILLTAMIIVSNHVNASVITTLNGDDSVLVSITGFNAGSLGLVDIDFGGSSFNSAFGTDAAPAGYLFTNSSTEARAIMDSLSALLNDYNSLAATPISQIFDSVVSTASTTILRSRFNVGFNVNSFAMGHQRSFFNGGWNFNASTSSLGRNVGEPSFARMSAANTVSTPTILFLLTIGFSLICWRGRRSK</sequence>
<dbReference type="RefSeq" id="WP_311368921.1">
    <property type="nucleotide sequence ID" value="NZ_JAVRHX010000003.1"/>
</dbReference>
<feature type="chain" id="PRO_5046550607" description="PEP-CTERM sorting domain-containing protein" evidence="2">
    <location>
        <begin position="22"/>
        <end position="194"/>
    </location>
</feature>
<evidence type="ECO:0000313" key="4">
    <source>
        <dbReference type="Proteomes" id="UP001253545"/>
    </source>
</evidence>
<protein>
    <recommendedName>
        <fullName evidence="5">PEP-CTERM sorting domain-containing protein</fullName>
    </recommendedName>
</protein>
<proteinExistence type="predicted"/>
<keyword evidence="2" id="KW-0732">Signal</keyword>
<reference evidence="3 4" key="1">
    <citation type="submission" date="2023-09" db="EMBL/GenBank/DDBJ databases">
        <authorList>
            <person name="Rey-Velasco X."/>
        </authorList>
    </citation>
    <scope>NUCLEOTIDE SEQUENCE [LARGE SCALE GENOMIC DNA]</scope>
    <source>
        <strain evidence="3 4">P117</strain>
    </source>
</reference>
<feature type="signal peptide" evidence="2">
    <location>
        <begin position="1"/>
        <end position="21"/>
    </location>
</feature>
<gene>
    <name evidence="3" type="ORF">RM552_11160</name>
</gene>
<accession>A0ABU2ZS05</accession>
<name>A0ABU2ZS05_9ALTE</name>
<feature type="transmembrane region" description="Helical" evidence="1">
    <location>
        <begin position="170"/>
        <end position="188"/>
    </location>
</feature>
<comment type="caution">
    <text evidence="3">The sequence shown here is derived from an EMBL/GenBank/DDBJ whole genome shotgun (WGS) entry which is preliminary data.</text>
</comment>
<evidence type="ECO:0000313" key="3">
    <source>
        <dbReference type="EMBL" id="MDT0595405.1"/>
    </source>
</evidence>
<evidence type="ECO:0000256" key="1">
    <source>
        <dbReference type="SAM" id="Phobius"/>
    </source>
</evidence>
<keyword evidence="4" id="KW-1185">Reference proteome</keyword>
<evidence type="ECO:0000256" key="2">
    <source>
        <dbReference type="SAM" id="SignalP"/>
    </source>
</evidence>